<dbReference type="Gene3D" id="1.10.101.10">
    <property type="entry name" value="PGBD-like superfamily/PGBD"/>
    <property type="match status" value="1"/>
</dbReference>
<dbReference type="Proteomes" id="UP000186141">
    <property type="component" value="Unassembled WGS sequence"/>
</dbReference>
<dbReference type="RefSeq" id="WP_076529889.1">
    <property type="nucleotide sequence ID" value="NZ_BMEH01000002.1"/>
</dbReference>
<accession>A0A1N7MK00</accession>
<sequence length="176" mass="18963">MWRGRLAGGVTTLWLAACTAGNLPVDPPVTAPAFDAALRAERPTGPEHACWHESQRPALFETVTVQVIVTPEQRDAQGTVIRPATFRSDTQQRELRPRQTVWYRIPCRSDIDSEASFTASLQRALKARGLYGGSVTGTMDDATETAVRRYQAANGLDSAVLSLAAAQALGLVSVAD</sequence>
<dbReference type="InterPro" id="IPR002477">
    <property type="entry name" value="Peptidoglycan-bd-like"/>
</dbReference>
<dbReference type="InterPro" id="IPR036365">
    <property type="entry name" value="PGBD-like_sf"/>
</dbReference>
<protein>
    <submittedName>
        <fullName evidence="2">Putative peptidoglycan binding domain-containing protein</fullName>
    </submittedName>
</protein>
<dbReference type="InterPro" id="IPR036366">
    <property type="entry name" value="PGBDSf"/>
</dbReference>
<evidence type="ECO:0000313" key="3">
    <source>
        <dbReference type="Proteomes" id="UP000186141"/>
    </source>
</evidence>
<feature type="domain" description="Peptidoglycan binding-like" evidence="1">
    <location>
        <begin position="120"/>
        <end position="157"/>
    </location>
</feature>
<dbReference type="STRING" id="1086013.SAMN05421774_102740"/>
<proteinExistence type="predicted"/>
<gene>
    <name evidence="2" type="ORF">SAMN05421774_102740</name>
</gene>
<dbReference type="EMBL" id="FTOT01000002">
    <property type="protein sequence ID" value="SIS86281.1"/>
    <property type="molecule type" value="Genomic_DNA"/>
</dbReference>
<evidence type="ECO:0000259" key="1">
    <source>
        <dbReference type="Pfam" id="PF01471"/>
    </source>
</evidence>
<keyword evidence="3" id="KW-1185">Reference proteome</keyword>
<reference evidence="2 3" key="1">
    <citation type="submission" date="2017-01" db="EMBL/GenBank/DDBJ databases">
        <authorList>
            <person name="Mah S.A."/>
            <person name="Swanson W.J."/>
            <person name="Moy G.W."/>
            <person name="Vacquier V.D."/>
        </authorList>
    </citation>
    <scope>NUCLEOTIDE SEQUENCE [LARGE SCALE GENOMIC DNA]</scope>
    <source>
        <strain evidence="2 3">DSM 26375</strain>
    </source>
</reference>
<evidence type="ECO:0000313" key="2">
    <source>
        <dbReference type="EMBL" id="SIS86281.1"/>
    </source>
</evidence>
<name>A0A1N7MK00_9RHOB</name>
<dbReference type="AlphaFoldDB" id="A0A1N7MK00"/>
<dbReference type="PROSITE" id="PS51257">
    <property type="entry name" value="PROKAR_LIPOPROTEIN"/>
    <property type="match status" value="1"/>
</dbReference>
<organism evidence="2 3">
    <name type="scientific">Gemmobacter megaterium</name>
    <dbReference type="NCBI Taxonomy" id="1086013"/>
    <lineage>
        <taxon>Bacteria</taxon>
        <taxon>Pseudomonadati</taxon>
        <taxon>Pseudomonadota</taxon>
        <taxon>Alphaproteobacteria</taxon>
        <taxon>Rhodobacterales</taxon>
        <taxon>Paracoccaceae</taxon>
        <taxon>Gemmobacter</taxon>
    </lineage>
</organism>
<dbReference type="OrthoDB" id="7861420at2"/>
<dbReference type="SUPFAM" id="SSF47090">
    <property type="entry name" value="PGBD-like"/>
    <property type="match status" value="1"/>
</dbReference>
<dbReference type="Pfam" id="PF01471">
    <property type="entry name" value="PG_binding_1"/>
    <property type="match status" value="1"/>
</dbReference>